<dbReference type="AlphaFoldDB" id="A0A1H5LI39"/>
<organism evidence="2 3">
    <name type="scientific">Salinimicrobium catena</name>
    <dbReference type="NCBI Taxonomy" id="390640"/>
    <lineage>
        <taxon>Bacteria</taxon>
        <taxon>Pseudomonadati</taxon>
        <taxon>Bacteroidota</taxon>
        <taxon>Flavobacteriia</taxon>
        <taxon>Flavobacteriales</taxon>
        <taxon>Flavobacteriaceae</taxon>
        <taxon>Salinimicrobium</taxon>
    </lineage>
</organism>
<keyword evidence="3" id="KW-1185">Reference proteome</keyword>
<dbReference type="STRING" id="390640.SAMN04488034_102281"/>
<proteinExistence type="predicted"/>
<evidence type="ECO:0000256" key="1">
    <source>
        <dbReference type="SAM" id="SignalP"/>
    </source>
</evidence>
<feature type="signal peptide" evidence="1">
    <location>
        <begin position="1"/>
        <end position="24"/>
    </location>
</feature>
<name>A0A1H5LI39_9FLAO</name>
<gene>
    <name evidence="2" type="ORF">SAMN04488034_102281</name>
</gene>
<protein>
    <submittedName>
        <fullName evidence="2">Uncharacterized protein</fullName>
    </submittedName>
</protein>
<accession>A0A1H5LI39</accession>
<evidence type="ECO:0000313" key="3">
    <source>
        <dbReference type="Proteomes" id="UP000199448"/>
    </source>
</evidence>
<dbReference type="Proteomes" id="UP000199448">
    <property type="component" value="Unassembled WGS sequence"/>
</dbReference>
<dbReference type="EMBL" id="FNUG01000002">
    <property type="protein sequence ID" value="SEE76187.1"/>
    <property type="molecule type" value="Genomic_DNA"/>
</dbReference>
<dbReference type="OrthoDB" id="666398at2"/>
<dbReference type="RefSeq" id="WP_093112612.1">
    <property type="nucleotide sequence ID" value="NZ_FNGG01000002.1"/>
</dbReference>
<reference evidence="2 3" key="1">
    <citation type="submission" date="2016-10" db="EMBL/GenBank/DDBJ databases">
        <authorList>
            <person name="de Groot N.N."/>
        </authorList>
    </citation>
    <scope>NUCLEOTIDE SEQUENCE [LARGE SCALE GENOMIC DNA]</scope>
    <source>
        <strain evidence="2 3">DSM 23553</strain>
    </source>
</reference>
<feature type="chain" id="PRO_5011794290" evidence="1">
    <location>
        <begin position="25"/>
        <end position="180"/>
    </location>
</feature>
<keyword evidence="1" id="KW-0732">Signal</keyword>
<evidence type="ECO:0000313" key="2">
    <source>
        <dbReference type="EMBL" id="SEE76187.1"/>
    </source>
</evidence>
<sequence>MKLYLSIILLVFLMPYSCSTEVFAPNLLVTGENGYNFVQSQKEWKTLKKRHQDSYRYTVLELSFSGFGSETTVTVIDGKVVSREYEAFQMSEDDGSKEVLNSYFEEGEDIGSHSEGWPAYDMDKMYTECGSDYLMVDPETHTLYFDTTEEGVMTLCGNVPDLCGDDCFEGFSMSEFEWMK</sequence>